<evidence type="ECO:0000313" key="1">
    <source>
        <dbReference type="EMBL" id="AEE47951.1"/>
    </source>
</evidence>
<sequence>MGIGLKPAPNFNITLDYYNIALQASKKSAVALNINNLFNVLPEWEFKAENPAGETLLKDAAALKLNSNLITFNQRYAITTYDGSHFS</sequence>
<evidence type="ECO:0000313" key="2">
    <source>
        <dbReference type="Proteomes" id="UP000008461"/>
    </source>
</evidence>
<reference evidence="1 2" key="1">
    <citation type="journal article" date="2011" name="Stand. Genomic Sci.">
        <title>Complete genome sequence of Haliscomenobacter hydrossis type strain (O).</title>
        <authorList>
            <consortium name="US DOE Joint Genome Institute (JGI-PGF)"/>
            <person name="Daligault H."/>
            <person name="Lapidus A."/>
            <person name="Zeytun A."/>
            <person name="Nolan M."/>
            <person name="Lucas S."/>
            <person name="Del Rio T.G."/>
            <person name="Tice H."/>
            <person name="Cheng J.F."/>
            <person name="Tapia R."/>
            <person name="Han C."/>
            <person name="Goodwin L."/>
            <person name="Pitluck S."/>
            <person name="Liolios K."/>
            <person name="Pagani I."/>
            <person name="Ivanova N."/>
            <person name="Huntemann M."/>
            <person name="Mavromatis K."/>
            <person name="Mikhailova N."/>
            <person name="Pati A."/>
            <person name="Chen A."/>
            <person name="Palaniappan K."/>
            <person name="Land M."/>
            <person name="Hauser L."/>
            <person name="Brambilla E.M."/>
            <person name="Rohde M."/>
            <person name="Verbarg S."/>
            <person name="Goker M."/>
            <person name="Bristow J."/>
            <person name="Eisen J.A."/>
            <person name="Markowitz V."/>
            <person name="Hugenholtz P."/>
            <person name="Kyrpides N.C."/>
            <person name="Klenk H.P."/>
            <person name="Woyke T."/>
        </authorList>
    </citation>
    <scope>NUCLEOTIDE SEQUENCE [LARGE SCALE GENOMIC DNA]</scope>
    <source>
        <strain evidence="2">ATCC 27775 / DSM 1100 / LMG 10767 / O</strain>
    </source>
</reference>
<dbReference type="RefSeq" id="WP_013762515.1">
    <property type="nucleotide sequence ID" value="NC_015510.1"/>
</dbReference>
<dbReference type="Proteomes" id="UP000008461">
    <property type="component" value="Chromosome"/>
</dbReference>
<dbReference type="HOGENOM" id="CLU_2479003_0_0_10"/>
<keyword evidence="2" id="KW-1185">Reference proteome</keyword>
<reference key="2">
    <citation type="submission" date="2011-04" db="EMBL/GenBank/DDBJ databases">
        <title>Complete sequence of chromosome of Haliscomenobacter hydrossis DSM 1100.</title>
        <authorList>
            <consortium name="US DOE Joint Genome Institute (JGI-PGF)"/>
            <person name="Lucas S."/>
            <person name="Han J."/>
            <person name="Lapidus A."/>
            <person name="Bruce D."/>
            <person name="Goodwin L."/>
            <person name="Pitluck S."/>
            <person name="Peters L."/>
            <person name="Kyrpides N."/>
            <person name="Mavromatis K."/>
            <person name="Ivanova N."/>
            <person name="Ovchinnikova G."/>
            <person name="Pagani I."/>
            <person name="Daligault H."/>
            <person name="Detter J.C."/>
            <person name="Han C."/>
            <person name="Land M."/>
            <person name="Hauser L."/>
            <person name="Markowitz V."/>
            <person name="Cheng J.-F."/>
            <person name="Hugenholtz P."/>
            <person name="Woyke T."/>
            <person name="Wu D."/>
            <person name="Verbarg S."/>
            <person name="Frueling A."/>
            <person name="Brambilla E."/>
            <person name="Klenk H.-P."/>
            <person name="Eisen J.A."/>
        </authorList>
    </citation>
    <scope>NUCLEOTIDE SEQUENCE</scope>
    <source>
        <strain>DSM 1100</strain>
    </source>
</reference>
<dbReference type="STRING" id="760192.Halhy_0037"/>
<gene>
    <name evidence="1" type="ordered locus">Halhy_0037</name>
</gene>
<proteinExistence type="predicted"/>
<dbReference type="eggNOG" id="COG4771">
    <property type="taxonomic scope" value="Bacteria"/>
</dbReference>
<name>F4KRG1_HALH1</name>
<dbReference type="EMBL" id="CP002691">
    <property type="protein sequence ID" value="AEE47951.1"/>
    <property type="molecule type" value="Genomic_DNA"/>
</dbReference>
<accession>F4KRG1</accession>
<dbReference type="KEGG" id="hhy:Halhy_0037"/>
<organism evidence="1 2">
    <name type="scientific">Haliscomenobacter hydrossis (strain ATCC 27775 / DSM 1100 / LMG 10767 / O)</name>
    <dbReference type="NCBI Taxonomy" id="760192"/>
    <lineage>
        <taxon>Bacteria</taxon>
        <taxon>Pseudomonadati</taxon>
        <taxon>Bacteroidota</taxon>
        <taxon>Saprospiria</taxon>
        <taxon>Saprospirales</taxon>
        <taxon>Haliscomenobacteraceae</taxon>
        <taxon>Haliscomenobacter</taxon>
    </lineage>
</organism>
<dbReference type="AlphaFoldDB" id="F4KRG1"/>
<protein>
    <submittedName>
        <fullName evidence="1">Uncharacterized protein</fullName>
    </submittedName>
</protein>